<dbReference type="PANTHER" id="PTHR32141">
    <property type="match status" value="1"/>
</dbReference>
<protein>
    <recommendedName>
        <fullName evidence="1">F-box domain-containing protein</fullName>
    </recommendedName>
</protein>
<dbReference type="Gramene" id="LPERR02G05180.1">
    <property type="protein sequence ID" value="LPERR02G05180.1"/>
    <property type="gene ID" value="LPERR02G05180"/>
</dbReference>
<dbReference type="InterPro" id="IPR001810">
    <property type="entry name" value="F-box_dom"/>
</dbReference>
<dbReference type="SUPFAM" id="SSF81383">
    <property type="entry name" value="F-box domain"/>
    <property type="match status" value="1"/>
</dbReference>
<evidence type="ECO:0000313" key="2">
    <source>
        <dbReference type="EnsemblPlants" id="LPERR02G05180.1"/>
    </source>
</evidence>
<dbReference type="AlphaFoldDB" id="A0A0D9VCW6"/>
<dbReference type="Pfam" id="PF24758">
    <property type="entry name" value="LRR_At5g56370"/>
    <property type="match status" value="1"/>
</dbReference>
<reference evidence="3" key="2">
    <citation type="submission" date="2013-12" db="EMBL/GenBank/DDBJ databases">
        <authorList>
            <person name="Yu Y."/>
            <person name="Lee S."/>
            <person name="de Baynast K."/>
            <person name="Wissotski M."/>
            <person name="Liu L."/>
            <person name="Talag J."/>
            <person name="Goicoechea J."/>
            <person name="Angelova A."/>
            <person name="Jetty R."/>
            <person name="Kudrna D."/>
            <person name="Golser W."/>
            <person name="Rivera L."/>
            <person name="Zhang J."/>
            <person name="Wing R."/>
        </authorList>
    </citation>
    <scope>NUCLEOTIDE SEQUENCE</scope>
</reference>
<sequence>MGHGLDPDGLTPLMDMVLGFLYLSLPTPPVSTSSSLSAADDVTGDDRISLLPDDLLRAVVSRLPAKDGARTALLSSRWRRIWLSAPLVLVDAHLLPPAAGGGESGRRRPPRAGAASRAVADAVTRVLDSHPGPFPFVSLTCCFIDNDADHLAVAARWLDRLAAAGVEELVLVNRPYPIPGVRLPAELFRCGSSLRRLYIGAWELPDTAAIAVAAEFPNLKDLVLGCVVMMDPHGRDIPLLLAASPVLETLSVFGILNTLRVRLSSSSLRCAQFCLSLTEEVAVVDAPRLERLFLWSNLRDTRVRIGHAPQLRMLGYLQPGVHVLEIGNTIIKERTKVNPRTIVPAVNMLALHLRFGVWNEVKMLPSFLRCFPNVETLCVESSEGPESTNKIGVKFWQKDGLIECVQSHLKMIVFREFQGEQSEVSFLKYIAENARVLEKMVIVMKIGRYSAPMELVAKMRGLESAKWASGGNKLGFLLSRLRSGGTAWGLKAGMDLSYDDPFMCL</sequence>
<feature type="domain" description="F-box" evidence="1">
    <location>
        <begin position="45"/>
        <end position="81"/>
    </location>
</feature>
<dbReference type="STRING" id="77586.A0A0D9VCW6"/>
<dbReference type="SMART" id="SM00579">
    <property type="entry name" value="FBD"/>
    <property type="match status" value="1"/>
</dbReference>
<reference evidence="2" key="3">
    <citation type="submission" date="2015-04" db="UniProtKB">
        <authorList>
            <consortium name="EnsemblPlants"/>
        </authorList>
    </citation>
    <scope>IDENTIFICATION</scope>
</reference>
<dbReference type="Proteomes" id="UP000032180">
    <property type="component" value="Chromosome 2"/>
</dbReference>
<dbReference type="InterPro" id="IPR055411">
    <property type="entry name" value="LRR_FXL15/At3g58940/PEG3-like"/>
</dbReference>
<dbReference type="PROSITE" id="PS50181">
    <property type="entry name" value="FBOX"/>
    <property type="match status" value="1"/>
</dbReference>
<organism evidence="2 3">
    <name type="scientific">Leersia perrieri</name>
    <dbReference type="NCBI Taxonomy" id="77586"/>
    <lineage>
        <taxon>Eukaryota</taxon>
        <taxon>Viridiplantae</taxon>
        <taxon>Streptophyta</taxon>
        <taxon>Embryophyta</taxon>
        <taxon>Tracheophyta</taxon>
        <taxon>Spermatophyta</taxon>
        <taxon>Magnoliopsida</taxon>
        <taxon>Liliopsida</taxon>
        <taxon>Poales</taxon>
        <taxon>Poaceae</taxon>
        <taxon>BOP clade</taxon>
        <taxon>Oryzoideae</taxon>
        <taxon>Oryzeae</taxon>
        <taxon>Oryzinae</taxon>
        <taxon>Leersia</taxon>
    </lineage>
</organism>
<dbReference type="Pfam" id="PF08387">
    <property type="entry name" value="FBD"/>
    <property type="match status" value="1"/>
</dbReference>
<dbReference type="eggNOG" id="ENOG502SVTR">
    <property type="taxonomic scope" value="Eukaryota"/>
</dbReference>
<dbReference type="InterPro" id="IPR006566">
    <property type="entry name" value="FBD"/>
</dbReference>
<keyword evidence="3" id="KW-1185">Reference proteome</keyword>
<dbReference type="Pfam" id="PF00646">
    <property type="entry name" value="F-box"/>
    <property type="match status" value="1"/>
</dbReference>
<dbReference type="HOGENOM" id="CLU_023151_4_2_1"/>
<evidence type="ECO:0000313" key="3">
    <source>
        <dbReference type="Proteomes" id="UP000032180"/>
    </source>
</evidence>
<proteinExistence type="predicted"/>
<name>A0A0D9VCW6_9ORYZ</name>
<accession>A0A0D9VCW6</accession>
<dbReference type="InterPro" id="IPR055302">
    <property type="entry name" value="F-box_dom-containing"/>
</dbReference>
<dbReference type="Gene3D" id="1.20.1280.50">
    <property type="match status" value="1"/>
</dbReference>
<dbReference type="InterPro" id="IPR036047">
    <property type="entry name" value="F-box-like_dom_sf"/>
</dbReference>
<evidence type="ECO:0000259" key="1">
    <source>
        <dbReference type="PROSITE" id="PS50181"/>
    </source>
</evidence>
<dbReference type="SUPFAM" id="SSF52047">
    <property type="entry name" value="RNI-like"/>
    <property type="match status" value="1"/>
</dbReference>
<dbReference type="EnsemblPlants" id="LPERR02G05180.1">
    <property type="protein sequence ID" value="LPERR02G05180.1"/>
    <property type="gene ID" value="LPERR02G05180"/>
</dbReference>
<dbReference type="PANTHER" id="PTHR32141:SF105">
    <property type="entry name" value="OS02G0178200 PROTEIN"/>
    <property type="match status" value="1"/>
</dbReference>
<reference evidence="2 3" key="1">
    <citation type="submission" date="2012-08" db="EMBL/GenBank/DDBJ databases">
        <title>Oryza genome evolution.</title>
        <authorList>
            <person name="Wing R.A."/>
        </authorList>
    </citation>
    <scope>NUCLEOTIDE SEQUENCE</scope>
</reference>